<dbReference type="InterPro" id="IPR036661">
    <property type="entry name" value="Luciferase-like_sf"/>
</dbReference>
<keyword evidence="5" id="KW-1185">Reference proteome</keyword>
<protein>
    <submittedName>
        <fullName evidence="4">LLM class flavin-dependent oxidoreductase</fullName>
    </submittedName>
</protein>
<feature type="domain" description="Luciferase-like" evidence="3">
    <location>
        <begin position="12"/>
        <end position="314"/>
    </location>
</feature>
<evidence type="ECO:0000259" key="3">
    <source>
        <dbReference type="Pfam" id="PF00296"/>
    </source>
</evidence>
<accession>A0ABS0LPM2</accession>
<comment type="caution">
    <text evidence="4">The sequence shown here is derived from an EMBL/GenBank/DDBJ whole genome shotgun (WGS) entry which is preliminary data.</text>
</comment>
<dbReference type="InterPro" id="IPR011251">
    <property type="entry name" value="Luciferase-like_dom"/>
</dbReference>
<dbReference type="Pfam" id="PF00296">
    <property type="entry name" value="Bac_luciferase"/>
    <property type="match status" value="1"/>
</dbReference>
<dbReference type="PANTHER" id="PTHR30137">
    <property type="entry name" value="LUCIFERASE-LIKE MONOOXYGENASE"/>
    <property type="match status" value="1"/>
</dbReference>
<evidence type="ECO:0000256" key="1">
    <source>
        <dbReference type="ARBA" id="ARBA00023002"/>
    </source>
</evidence>
<evidence type="ECO:0000256" key="2">
    <source>
        <dbReference type="ARBA" id="ARBA00023033"/>
    </source>
</evidence>
<evidence type="ECO:0000313" key="4">
    <source>
        <dbReference type="EMBL" id="MBG9986105.1"/>
    </source>
</evidence>
<gene>
    <name evidence="4" type="ORF">HZY91_04260</name>
</gene>
<name>A0ABS0LPM2_9LACT</name>
<dbReference type="Proteomes" id="UP000721415">
    <property type="component" value="Unassembled WGS sequence"/>
</dbReference>
<dbReference type="SUPFAM" id="SSF51679">
    <property type="entry name" value="Bacterial luciferase-like"/>
    <property type="match status" value="1"/>
</dbReference>
<keyword evidence="1" id="KW-0560">Oxidoreductase</keyword>
<reference evidence="4 5" key="1">
    <citation type="submission" date="2020-07" db="EMBL/GenBank/DDBJ databases">
        <title>Facklamia lactis sp. nov., isolated from raw milk.</title>
        <authorList>
            <person name="Doll E.V."/>
            <person name="Huptas C."/>
            <person name="Staib L."/>
            <person name="Wenning M."/>
            <person name="Scherer S."/>
        </authorList>
    </citation>
    <scope>NUCLEOTIDE SEQUENCE [LARGE SCALE GENOMIC DNA]</scope>
    <source>
        <strain evidence="4 5">DSM 111018</strain>
    </source>
</reference>
<dbReference type="Gene3D" id="3.20.20.30">
    <property type="entry name" value="Luciferase-like domain"/>
    <property type="match status" value="1"/>
</dbReference>
<proteinExistence type="predicted"/>
<sequence>MSSTTTHTQGLEIGIYTLGDHIPHPLTGERISQEQRINEIIRFGIEAEQAGLDLFCVGESHQSYFISQAHTIILGAIAQATSKIKLASASTIISTADPVRIFEDFATLDLVSKGRMEIIAGRASRVGLFDLLGYDVRDYEKLYEEKFELLRLINNEMIVNWQGEFRPPLENASILPRPYQNRKLPIWRAVGGHRASAIQAGRQGAPIFLAHLTGPVDLHLANINAYREALNENGYNSQDFPIATAGMFYAAETSQKARQEAYPFISKGFMFSNGQTFPKRAFAQSEKLNDILNIGSSQEIIEKILYQYESFGISRYIAQIDFGGVPFENLMNNLEFLASDILPAIRRYTKQKVSDQIEPDQHETFKEQVQLLTQEEN</sequence>
<dbReference type="RefSeq" id="WP_197115022.1">
    <property type="nucleotide sequence ID" value="NZ_JACBXQ010000002.1"/>
</dbReference>
<keyword evidence="2" id="KW-0503">Monooxygenase</keyword>
<evidence type="ECO:0000313" key="5">
    <source>
        <dbReference type="Proteomes" id="UP000721415"/>
    </source>
</evidence>
<dbReference type="InterPro" id="IPR050766">
    <property type="entry name" value="Bact_Lucif_Oxidored"/>
</dbReference>
<dbReference type="EMBL" id="JACBXQ010000002">
    <property type="protein sequence ID" value="MBG9986105.1"/>
    <property type="molecule type" value="Genomic_DNA"/>
</dbReference>
<organism evidence="4 5">
    <name type="scientific">Facklamia lactis</name>
    <dbReference type="NCBI Taxonomy" id="2749967"/>
    <lineage>
        <taxon>Bacteria</taxon>
        <taxon>Bacillati</taxon>
        <taxon>Bacillota</taxon>
        <taxon>Bacilli</taxon>
        <taxon>Lactobacillales</taxon>
        <taxon>Aerococcaceae</taxon>
        <taxon>Facklamia</taxon>
    </lineage>
</organism>
<dbReference type="PANTHER" id="PTHR30137:SF8">
    <property type="entry name" value="BLR5498 PROTEIN"/>
    <property type="match status" value="1"/>
</dbReference>